<dbReference type="FunFam" id="1.10.287.950:FF:000001">
    <property type="entry name" value="Methyl-accepting chemotaxis sensory transducer"/>
    <property type="match status" value="1"/>
</dbReference>
<evidence type="ECO:0000313" key="10">
    <source>
        <dbReference type="Proteomes" id="UP000092247"/>
    </source>
</evidence>
<dbReference type="InterPro" id="IPR024478">
    <property type="entry name" value="HlyB_4HB_MCP"/>
</dbReference>
<protein>
    <submittedName>
        <fullName evidence="9">Chemotaxis protein</fullName>
    </submittedName>
</protein>
<feature type="transmembrane region" description="Helical" evidence="6">
    <location>
        <begin position="12"/>
        <end position="32"/>
    </location>
</feature>
<dbReference type="PRINTS" id="PR00260">
    <property type="entry name" value="CHEMTRNSDUCR"/>
</dbReference>
<dbReference type="GO" id="GO:0004888">
    <property type="term" value="F:transmembrane signaling receptor activity"/>
    <property type="evidence" value="ECO:0007669"/>
    <property type="project" value="InterPro"/>
</dbReference>
<organism evidence="9 10">
    <name type="scientific">Morganella psychrotolerans</name>
    <dbReference type="NCBI Taxonomy" id="368603"/>
    <lineage>
        <taxon>Bacteria</taxon>
        <taxon>Pseudomonadati</taxon>
        <taxon>Pseudomonadota</taxon>
        <taxon>Gammaproteobacteria</taxon>
        <taxon>Enterobacterales</taxon>
        <taxon>Morganellaceae</taxon>
        <taxon>Morganella</taxon>
    </lineage>
</organism>
<dbReference type="SMART" id="SM00304">
    <property type="entry name" value="HAMP"/>
    <property type="match status" value="1"/>
</dbReference>
<proteinExistence type="inferred from homology"/>
<keyword evidence="6" id="KW-0472">Membrane</keyword>
<sequence>MLLHSIKISTKLFVAFGFSILLMIISATLSIISLNKADNGISDILENDYPVTVKANLLIDYFHDFVGIQQLRLLDDKNPQIRQMAAGASETSKKITLILDELGEQLKDETSQSILKEIRSVRQQYLSSQRRMTQYMQNDDSQAAINEMLNTTAGIQQAYRENVMQLIALQDNHMKSAGSQLESNFKTNRALLLTLTAISIIISVVLARIIVRTITGPLDEAVRFARAIAKGDLTQHINTTHKDETGVLLLALSEMQSHLQDIVREVKNGSESLSATAEQIMAGNQNLAARTEEQAGSVEETAASMEQITATVKNTAANTQKATALSANTAGVVKHNGEMMQQMTEKIRTINATATKMSDIINLIDSIAFQTNILALNAAVEAARAGEHGRGFAVVAGEVRLLAQRSADSASEIRSLIENSAGQTQEGLKLVEDAAESLRGIVTNVSQMDALLHEIGHASHEQTDGITQINSAIGLIDSATQQNATLVEQSVAAASALNDQAGTLNEMVGVFRIGTTQKTSA</sequence>
<evidence type="ECO:0000256" key="1">
    <source>
        <dbReference type="ARBA" id="ARBA00004370"/>
    </source>
</evidence>
<feature type="domain" description="Methyl-accepting transducer" evidence="7">
    <location>
        <begin position="269"/>
        <end position="498"/>
    </location>
</feature>
<keyword evidence="3 5" id="KW-0807">Transducer</keyword>
<dbReference type="InterPro" id="IPR003660">
    <property type="entry name" value="HAMP_dom"/>
</dbReference>
<dbReference type="Pfam" id="PF00672">
    <property type="entry name" value="HAMP"/>
    <property type="match status" value="1"/>
</dbReference>
<evidence type="ECO:0000256" key="3">
    <source>
        <dbReference type="ARBA" id="ARBA00023224"/>
    </source>
</evidence>
<evidence type="ECO:0000259" key="7">
    <source>
        <dbReference type="PROSITE" id="PS50111"/>
    </source>
</evidence>
<feature type="domain" description="HAMP" evidence="8">
    <location>
        <begin position="212"/>
        <end position="264"/>
    </location>
</feature>
<dbReference type="InterPro" id="IPR004090">
    <property type="entry name" value="Chemotax_Me-accpt_rcpt"/>
</dbReference>
<dbReference type="EMBL" id="LZEX01000042">
    <property type="protein sequence ID" value="OBU03859.1"/>
    <property type="molecule type" value="Genomic_DNA"/>
</dbReference>
<dbReference type="SMART" id="SM00283">
    <property type="entry name" value="MA"/>
    <property type="match status" value="1"/>
</dbReference>
<dbReference type="GO" id="GO:0006935">
    <property type="term" value="P:chemotaxis"/>
    <property type="evidence" value="ECO:0007669"/>
    <property type="project" value="UniProtKB-KW"/>
</dbReference>
<dbReference type="CDD" id="cd19411">
    <property type="entry name" value="MCP2201-like_sensor"/>
    <property type="match status" value="1"/>
</dbReference>
<dbReference type="PROSITE" id="PS50111">
    <property type="entry name" value="CHEMOTAXIS_TRANSDUC_2"/>
    <property type="match status" value="1"/>
</dbReference>
<reference evidence="9 10" key="1">
    <citation type="submission" date="2016-06" db="EMBL/GenBank/DDBJ databases">
        <authorList>
            <person name="Kjaerup R.B."/>
            <person name="Dalgaard T.S."/>
            <person name="Juul-Madsen H.R."/>
        </authorList>
    </citation>
    <scope>NUCLEOTIDE SEQUENCE [LARGE SCALE GENOMIC DNA]</scope>
    <source>
        <strain evidence="9 10">GCSL-Mp3</strain>
    </source>
</reference>
<evidence type="ECO:0000256" key="4">
    <source>
        <dbReference type="ARBA" id="ARBA00029447"/>
    </source>
</evidence>
<dbReference type="PROSITE" id="PS50885">
    <property type="entry name" value="HAMP"/>
    <property type="match status" value="1"/>
</dbReference>
<dbReference type="CDD" id="cd11386">
    <property type="entry name" value="MCP_signal"/>
    <property type="match status" value="1"/>
</dbReference>
<dbReference type="GO" id="GO:0007165">
    <property type="term" value="P:signal transduction"/>
    <property type="evidence" value="ECO:0007669"/>
    <property type="project" value="UniProtKB-KW"/>
</dbReference>
<keyword evidence="6" id="KW-0812">Transmembrane</keyword>
<dbReference type="SUPFAM" id="SSF58104">
    <property type="entry name" value="Methyl-accepting chemotaxis protein (MCP) signaling domain"/>
    <property type="match status" value="1"/>
</dbReference>
<dbReference type="STRING" id="368603.AYY16_10320"/>
<name>A0A1B8H450_9GAMM</name>
<gene>
    <name evidence="9" type="ORF">AYY17_09905</name>
</gene>
<dbReference type="Pfam" id="PF12729">
    <property type="entry name" value="4HB_MCP_1"/>
    <property type="match status" value="1"/>
</dbReference>
<accession>A0A1B8H450</accession>
<comment type="similarity">
    <text evidence="4">Belongs to the methyl-accepting chemotaxis (MCP) protein family.</text>
</comment>
<dbReference type="InterPro" id="IPR047347">
    <property type="entry name" value="YvaQ-like_sensor"/>
</dbReference>
<evidence type="ECO:0000256" key="5">
    <source>
        <dbReference type="PROSITE-ProRule" id="PRU00284"/>
    </source>
</evidence>
<keyword evidence="6" id="KW-1133">Transmembrane helix</keyword>
<evidence type="ECO:0000259" key="8">
    <source>
        <dbReference type="PROSITE" id="PS50885"/>
    </source>
</evidence>
<dbReference type="CDD" id="cd06225">
    <property type="entry name" value="HAMP"/>
    <property type="match status" value="1"/>
</dbReference>
<dbReference type="PANTHER" id="PTHR43531:SF5">
    <property type="entry name" value="METHYL-ACCEPTING CHEMOTAXIS PROTEIN III"/>
    <property type="match status" value="1"/>
</dbReference>
<dbReference type="Gene3D" id="1.10.287.950">
    <property type="entry name" value="Methyl-accepting chemotaxis protein"/>
    <property type="match status" value="1"/>
</dbReference>
<comment type="subcellular location">
    <subcellularLocation>
        <location evidence="1">Membrane</location>
    </subcellularLocation>
</comment>
<comment type="caution">
    <text evidence="9">The sequence shown here is derived from an EMBL/GenBank/DDBJ whole genome shotgun (WGS) entry which is preliminary data.</text>
</comment>
<dbReference type="PANTHER" id="PTHR43531">
    <property type="entry name" value="PROTEIN ICFG"/>
    <property type="match status" value="1"/>
</dbReference>
<dbReference type="InterPro" id="IPR004089">
    <property type="entry name" value="MCPsignal_dom"/>
</dbReference>
<dbReference type="Proteomes" id="UP000092247">
    <property type="component" value="Unassembled WGS sequence"/>
</dbReference>
<keyword evidence="2" id="KW-0145">Chemotaxis</keyword>
<dbReference type="GO" id="GO:0005886">
    <property type="term" value="C:plasma membrane"/>
    <property type="evidence" value="ECO:0007669"/>
    <property type="project" value="TreeGrafter"/>
</dbReference>
<evidence type="ECO:0000256" key="6">
    <source>
        <dbReference type="SAM" id="Phobius"/>
    </source>
</evidence>
<dbReference type="AlphaFoldDB" id="A0A1B8H450"/>
<dbReference type="InterPro" id="IPR051310">
    <property type="entry name" value="MCP_chemotaxis"/>
</dbReference>
<evidence type="ECO:0000256" key="2">
    <source>
        <dbReference type="ARBA" id="ARBA00022500"/>
    </source>
</evidence>
<evidence type="ECO:0000313" key="9">
    <source>
        <dbReference type="EMBL" id="OBU03859.1"/>
    </source>
</evidence>
<dbReference type="Pfam" id="PF00015">
    <property type="entry name" value="MCPsignal"/>
    <property type="match status" value="1"/>
</dbReference>
<dbReference type="RefSeq" id="WP_067425470.1">
    <property type="nucleotide sequence ID" value="NZ_LZEX01000042.1"/>
</dbReference>